<proteinExistence type="inferred from homology"/>
<keyword evidence="3" id="KW-0479">Metal-binding</keyword>
<evidence type="ECO:0000313" key="8">
    <source>
        <dbReference type="EMBL" id="MDY0885675.1"/>
    </source>
</evidence>
<dbReference type="Gene3D" id="2.140.10.10">
    <property type="entry name" value="Quinoprotein alcohol dehydrogenase-like superfamily"/>
    <property type="match status" value="1"/>
</dbReference>
<feature type="domain" description="Pyrrolo-quinoline quinone repeat" evidence="7">
    <location>
        <begin position="464"/>
        <end position="534"/>
    </location>
</feature>
<keyword evidence="5 8" id="KW-0560">Oxidoreductase</keyword>
<dbReference type="SUPFAM" id="SSF50998">
    <property type="entry name" value="Quinoprotein alcohol dehydrogenase-like"/>
    <property type="match status" value="1"/>
</dbReference>
<protein>
    <submittedName>
        <fullName evidence="8">PQQ-dependent dehydrogenase, methanol/ethanol family</fullName>
        <ecNumber evidence="8">1.1.2.-</ecNumber>
    </submittedName>
</protein>
<dbReference type="InterPro" id="IPR017512">
    <property type="entry name" value="PQQ_MeOH/EtOH_DH"/>
</dbReference>
<feature type="signal peptide" evidence="6">
    <location>
        <begin position="1"/>
        <end position="27"/>
    </location>
</feature>
<comment type="caution">
    <text evidence="8">The sequence shown here is derived from an EMBL/GenBank/DDBJ whole genome shotgun (WGS) entry which is preliminary data.</text>
</comment>
<dbReference type="PANTHER" id="PTHR32303">
    <property type="entry name" value="QUINOPROTEIN ALCOHOL DEHYDROGENASE (CYTOCHROME C)"/>
    <property type="match status" value="1"/>
</dbReference>
<organism evidence="8 9">
    <name type="scientific">Dongia soli</name>
    <dbReference type="NCBI Taxonomy" id="600628"/>
    <lineage>
        <taxon>Bacteria</taxon>
        <taxon>Pseudomonadati</taxon>
        <taxon>Pseudomonadota</taxon>
        <taxon>Alphaproteobacteria</taxon>
        <taxon>Rhodospirillales</taxon>
        <taxon>Dongiaceae</taxon>
        <taxon>Dongia</taxon>
    </lineage>
</organism>
<dbReference type="Proteomes" id="UP001279642">
    <property type="component" value="Unassembled WGS sequence"/>
</dbReference>
<reference evidence="8 9" key="1">
    <citation type="journal article" date="2016" name="Antonie Van Leeuwenhoek">
        <title>Dongia soli sp. nov., isolated from soil from Dokdo, Korea.</title>
        <authorList>
            <person name="Kim D.U."/>
            <person name="Lee H."/>
            <person name="Kim H."/>
            <person name="Kim S.G."/>
            <person name="Ka J.O."/>
        </authorList>
    </citation>
    <scope>NUCLEOTIDE SEQUENCE [LARGE SCALE GENOMIC DNA]</scope>
    <source>
        <strain evidence="8 9">D78</strain>
    </source>
</reference>
<keyword evidence="4" id="KW-0634">PQQ</keyword>
<dbReference type="InterPro" id="IPR018391">
    <property type="entry name" value="PQQ_b-propeller_rpt"/>
</dbReference>
<dbReference type="EC" id="1.1.2.-" evidence="8"/>
<evidence type="ECO:0000256" key="4">
    <source>
        <dbReference type="ARBA" id="ARBA00022891"/>
    </source>
</evidence>
<dbReference type="SMART" id="SM00564">
    <property type="entry name" value="PQQ"/>
    <property type="match status" value="7"/>
</dbReference>
<keyword evidence="6" id="KW-0732">Signal</keyword>
<evidence type="ECO:0000256" key="3">
    <source>
        <dbReference type="ARBA" id="ARBA00022723"/>
    </source>
</evidence>
<dbReference type="PANTHER" id="PTHR32303:SF20">
    <property type="entry name" value="QUINOPROTEIN ETHANOL DEHYDROGENASE"/>
    <property type="match status" value="1"/>
</dbReference>
<evidence type="ECO:0000256" key="6">
    <source>
        <dbReference type="SAM" id="SignalP"/>
    </source>
</evidence>
<feature type="domain" description="Pyrrolo-quinoline quinone repeat" evidence="7">
    <location>
        <begin position="45"/>
        <end position="353"/>
    </location>
</feature>
<comment type="similarity">
    <text evidence="2">Belongs to the bacterial PQQ dehydrogenase family.</text>
</comment>
<dbReference type="RefSeq" id="WP_320510750.1">
    <property type="nucleotide sequence ID" value="NZ_JAXCLW010000012.1"/>
</dbReference>
<evidence type="ECO:0000256" key="2">
    <source>
        <dbReference type="ARBA" id="ARBA00008156"/>
    </source>
</evidence>
<dbReference type="InterPro" id="IPR002372">
    <property type="entry name" value="PQQ_rpt_dom"/>
</dbReference>
<evidence type="ECO:0000313" key="9">
    <source>
        <dbReference type="Proteomes" id="UP001279642"/>
    </source>
</evidence>
<sequence>MQMISKHIFAAVTIVTAVMLATPVAQAGPVSTDDLLKAQDNSAEWLMYGRDYRNWRYSPLSELTPENVAQLHPVWAMSTGGQLGGLESTPLFRDGVLYFSADYARVFAVDARSGNIVWHYEPEYDQGLTAVLCCGPIHRGLAMKDDLVYVARLDAKLVALHRADGKVAWETKIDDWSKGITTNSAPLIVNDHVIIGISGGEFGARGYLKSFNAKTGALEWTTYTIPAPGEPGSDTWPKDDSWKTGGGPTWLTGSYDAATNTLYWGIGNPAPWSTDRIPGDNLWTDCMMALDPDTGKMKWAFQYTPNDAWDYDGMATPILVDLTIDGKPVKAAVVSNRNGFFYAIDRTTGKFIYAFPLVEGINWTSGIDPVTGRPKVNAEMRPKSGGATIQPIVPGLEGGTNWFPPAYDPDLGYFFTSVNQWGMGLTAWEKKKLNYKPGDWYIGVDYQMYRMGDTIGHIKAIDIANKKVVWDVPSSLPLFAGMLVTKGGVLFTGDQRGRFLAYDAKTGKELWKFQTGSGINASPITYQLDGKQYVAVLSGLGGDPSFYYSAPKGGMLWVFAIDGKVQEGSAYNQQVIEKMLPEFKK</sequence>
<evidence type="ECO:0000256" key="5">
    <source>
        <dbReference type="ARBA" id="ARBA00023002"/>
    </source>
</evidence>
<name>A0ABU5EHP2_9PROT</name>
<gene>
    <name evidence="8" type="ORF">SMD27_22750</name>
</gene>
<dbReference type="GO" id="GO:0016491">
    <property type="term" value="F:oxidoreductase activity"/>
    <property type="evidence" value="ECO:0007669"/>
    <property type="project" value="UniProtKB-KW"/>
</dbReference>
<evidence type="ECO:0000256" key="1">
    <source>
        <dbReference type="ARBA" id="ARBA00001931"/>
    </source>
</evidence>
<comment type="cofactor">
    <cofactor evidence="1">
        <name>pyrroloquinoline quinone</name>
        <dbReference type="ChEBI" id="CHEBI:58442"/>
    </cofactor>
</comment>
<evidence type="ECO:0000259" key="7">
    <source>
        <dbReference type="Pfam" id="PF01011"/>
    </source>
</evidence>
<feature type="chain" id="PRO_5046708998" evidence="6">
    <location>
        <begin position="28"/>
        <end position="585"/>
    </location>
</feature>
<accession>A0ABU5EHP2</accession>
<dbReference type="Pfam" id="PF01011">
    <property type="entry name" value="PQQ"/>
    <property type="match status" value="2"/>
</dbReference>
<dbReference type="InterPro" id="IPR011047">
    <property type="entry name" value="Quinoprotein_ADH-like_sf"/>
</dbReference>
<dbReference type="NCBIfam" id="TIGR03075">
    <property type="entry name" value="PQQ_enz_alc_DH"/>
    <property type="match status" value="1"/>
</dbReference>
<keyword evidence="9" id="KW-1185">Reference proteome</keyword>
<dbReference type="EMBL" id="JAXCLW010000012">
    <property type="protein sequence ID" value="MDY0885675.1"/>
    <property type="molecule type" value="Genomic_DNA"/>
</dbReference>